<keyword evidence="1" id="KW-0479">Metal-binding</keyword>
<reference evidence="5" key="1">
    <citation type="submission" date="2006-12" db="EMBL/GenBank/DDBJ databases">
        <title>Complete sequence of Pyrobaculum islandicum DSM 4184.</title>
        <authorList>
            <person name="Copeland A."/>
            <person name="Lucas S."/>
            <person name="Lapidus A."/>
            <person name="Barry K."/>
            <person name="Detter J.C."/>
            <person name="Glavina del Rio T."/>
            <person name="Dalin E."/>
            <person name="Tice H."/>
            <person name="Pitluck S."/>
            <person name="Meincke L."/>
            <person name="Brettin T."/>
            <person name="Bruce D."/>
            <person name="Han C."/>
            <person name="Tapia R."/>
            <person name="Gilna P."/>
            <person name="Schmutz J."/>
            <person name="Larimer F."/>
            <person name="Land M."/>
            <person name="Hauser L."/>
            <person name="Kyrpides N."/>
            <person name="Mikhailova N."/>
            <person name="Cozen A.E."/>
            <person name="Fitz-Gibbon S.T."/>
            <person name="House C.H."/>
            <person name="Saltikov C."/>
            <person name="Lowe T."/>
            <person name="Richardson P."/>
        </authorList>
    </citation>
    <scope>NUCLEOTIDE SEQUENCE [LARGE SCALE GENOMIC DNA]</scope>
    <source>
        <strain evidence="5">DSM 4184</strain>
    </source>
</reference>
<organism evidence="5 6">
    <name type="scientific">Pyrobaculum islandicum (strain DSM 4184 / JCM 9189 / GEO3)</name>
    <dbReference type="NCBI Taxonomy" id="384616"/>
    <lineage>
        <taxon>Archaea</taxon>
        <taxon>Thermoproteota</taxon>
        <taxon>Thermoprotei</taxon>
        <taxon>Thermoproteales</taxon>
        <taxon>Thermoproteaceae</taxon>
        <taxon>Pyrobaculum</taxon>
    </lineage>
</organism>
<dbReference type="PANTHER" id="PTHR46112">
    <property type="entry name" value="AMINOPEPTIDASE"/>
    <property type="match status" value="1"/>
</dbReference>
<keyword evidence="2" id="KW-0378">Hydrolase</keyword>
<dbReference type="InterPro" id="IPR000587">
    <property type="entry name" value="Creatinase_N"/>
</dbReference>
<evidence type="ECO:0000256" key="2">
    <source>
        <dbReference type="ARBA" id="ARBA00022801"/>
    </source>
</evidence>
<dbReference type="RefSeq" id="WP_011763559.1">
    <property type="nucleotide sequence ID" value="NC_008701.1"/>
</dbReference>
<gene>
    <name evidence="5" type="ordered locus">Pisl_1836</name>
</gene>
<dbReference type="InterPro" id="IPR029149">
    <property type="entry name" value="Creatin/AminoP/Spt16_N"/>
</dbReference>
<dbReference type="Gene3D" id="3.90.230.10">
    <property type="entry name" value="Creatinase/methionine aminopeptidase superfamily"/>
    <property type="match status" value="1"/>
</dbReference>
<dbReference type="InterPro" id="IPR036005">
    <property type="entry name" value="Creatinase/aminopeptidase-like"/>
</dbReference>
<dbReference type="Gene3D" id="3.40.350.10">
    <property type="entry name" value="Creatinase/prolidase N-terminal domain"/>
    <property type="match status" value="1"/>
</dbReference>
<dbReference type="InterPro" id="IPR050659">
    <property type="entry name" value="Peptidase_M24B"/>
</dbReference>
<dbReference type="Pfam" id="PF01321">
    <property type="entry name" value="Creatinase_N"/>
    <property type="match status" value="1"/>
</dbReference>
<dbReference type="eggNOG" id="arCOG01000">
    <property type="taxonomic scope" value="Archaea"/>
</dbReference>
<dbReference type="InterPro" id="IPR001131">
    <property type="entry name" value="Peptidase_M24B_aminopep-P_CS"/>
</dbReference>
<accession>A1RVK2</accession>
<dbReference type="InterPro" id="IPR001714">
    <property type="entry name" value="Pept_M24_MAP"/>
</dbReference>
<dbReference type="KEGG" id="pis:Pisl_1836"/>
<keyword evidence="6" id="KW-1185">Reference proteome</keyword>
<dbReference type="GO" id="GO:0046872">
    <property type="term" value="F:metal ion binding"/>
    <property type="evidence" value="ECO:0007669"/>
    <property type="project" value="UniProtKB-KW"/>
</dbReference>
<evidence type="ECO:0000313" key="6">
    <source>
        <dbReference type="Proteomes" id="UP000002595"/>
    </source>
</evidence>
<dbReference type="InterPro" id="IPR000994">
    <property type="entry name" value="Pept_M24"/>
</dbReference>
<dbReference type="PROSITE" id="PS00491">
    <property type="entry name" value="PROLINE_PEPTIDASE"/>
    <property type="match status" value="1"/>
</dbReference>
<sequence length="323" mass="35755">MIIVTTTVNFAYLTGVWLETYERFKAVIKCGDYTAVVIPALDVDRVSGNVYPYRDGEDPAEALRQAVANCIDDVVYIDGGTTLRHFEIIKRALPQAQFKLADDLLKEWRAIKRRDEVEKIKAAAVKIRRVIESLETTPGVSERQFAARIYTALYEEGLAPGPILVQFGSNTAMPHLEPTDKKLRRGDAVVLDISASYGGYYADLTKSFFYGEPPDEYLKIYDIVKKAQQAVLNAVRSGARAADVDKAAREVIEAMGYGPYFIHRTGHGLGLEIHEAPDISPNSSDVLKPGMVFTIEPGVYIPGKYGVRLEIDVYLSEGGAEVL</sequence>
<dbReference type="GO" id="GO:0016787">
    <property type="term" value="F:hydrolase activity"/>
    <property type="evidence" value="ECO:0007669"/>
    <property type="project" value="UniProtKB-KW"/>
</dbReference>
<dbReference type="SUPFAM" id="SSF53092">
    <property type="entry name" value="Creatinase/prolidase N-terminal domain"/>
    <property type="match status" value="1"/>
</dbReference>
<evidence type="ECO:0000313" key="5">
    <source>
        <dbReference type="EMBL" id="ABL88984.1"/>
    </source>
</evidence>
<dbReference type="Proteomes" id="UP000002595">
    <property type="component" value="Chromosome"/>
</dbReference>
<evidence type="ECO:0000259" key="4">
    <source>
        <dbReference type="Pfam" id="PF01321"/>
    </source>
</evidence>
<dbReference type="AlphaFoldDB" id="A1RVK2"/>
<protein>
    <submittedName>
        <fullName evidence="5">Peptidase M24</fullName>
    </submittedName>
</protein>
<feature type="domain" description="Peptidase M24" evidence="3">
    <location>
        <begin position="118"/>
        <end position="316"/>
    </location>
</feature>
<feature type="domain" description="Creatinase N-terminal" evidence="4">
    <location>
        <begin position="2"/>
        <end position="111"/>
    </location>
</feature>
<dbReference type="GeneID" id="4616920"/>
<dbReference type="CDD" id="cd01092">
    <property type="entry name" value="APP-like"/>
    <property type="match status" value="1"/>
</dbReference>
<dbReference type="SUPFAM" id="SSF55920">
    <property type="entry name" value="Creatinase/aminopeptidase"/>
    <property type="match status" value="1"/>
</dbReference>
<dbReference type="HOGENOM" id="CLU_017266_4_1_2"/>
<dbReference type="OrthoDB" id="1346at2157"/>
<dbReference type="STRING" id="384616.Pisl_1836"/>
<dbReference type="PRINTS" id="PR00599">
    <property type="entry name" value="MAPEPTIDASE"/>
</dbReference>
<name>A1RVK2_PYRIL</name>
<dbReference type="EMBL" id="CP000504">
    <property type="protein sequence ID" value="ABL88984.1"/>
    <property type="molecule type" value="Genomic_DNA"/>
</dbReference>
<proteinExistence type="predicted"/>
<dbReference type="PANTHER" id="PTHR46112:SF9">
    <property type="entry name" value="XAA-PRO AMINOPEPTIDASE"/>
    <property type="match status" value="1"/>
</dbReference>
<evidence type="ECO:0000259" key="3">
    <source>
        <dbReference type="Pfam" id="PF00557"/>
    </source>
</evidence>
<dbReference type="Pfam" id="PF00557">
    <property type="entry name" value="Peptidase_M24"/>
    <property type="match status" value="1"/>
</dbReference>
<evidence type="ECO:0000256" key="1">
    <source>
        <dbReference type="ARBA" id="ARBA00022723"/>
    </source>
</evidence>